<protein>
    <submittedName>
        <fullName evidence="2">Uncharacterized protein</fullName>
    </submittedName>
</protein>
<accession>A0A6C0DIM5</accession>
<name>A0A6C0DIM5_9ZZZZ</name>
<reference evidence="2" key="1">
    <citation type="journal article" date="2020" name="Nature">
        <title>Giant virus diversity and host interactions through global metagenomics.</title>
        <authorList>
            <person name="Schulz F."/>
            <person name="Roux S."/>
            <person name="Paez-Espino D."/>
            <person name="Jungbluth S."/>
            <person name="Walsh D.A."/>
            <person name="Denef V.J."/>
            <person name="McMahon K.D."/>
            <person name="Konstantinidis K.T."/>
            <person name="Eloe-Fadrosh E.A."/>
            <person name="Kyrpides N.C."/>
            <person name="Woyke T."/>
        </authorList>
    </citation>
    <scope>NUCLEOTIDE SEQUENCE</scope>
    <source>
        <strain evidence="2">GVMAG-M-3300023174-189</strain>
    </source>
</reference>
<keyword evidence="1" id="KW-0812">Transmembrane</keyword>
<sequence length="347" mass="38337">MPDSNFLDAQLAYENLGSIDLDNAIERLDKALSNFNSSSGYTGETGNDYPGNDIKCEGGVSYDELKRRCDADPACLGFNTAQSWGPGGCTKFANKGPNYNSAFNYYKKTENNGGYNVEKQHDYGGNDLGCYWNMSHAELKQRCDNDPNCGGYNVVPGMGPGGCIKNKNIKNGHYNYNTGIDVYIKNIHNESIVQTAFAPIADYYSKLMDITESLRKYINKSAKNIGDSNTRLTSEERYSNRVHPEDAIMAREPLGGFFPELRQSSLPYLISISVFMASLSIFLIFQMNGFSGQINVPPSILAWFVSPAADTTPFYKNPMILGGVAIITIATFVILYIQAKNTNSSRQ</sequence>
<keyword evidence="1" id="KW-1133">Transmembrane helix</keyword>
<feature type="transmembrane region" description="Helical" evidence="1">
    <location>
        <begin position="266"/>
        <end position="285"/>
    </location>
</feature>
<keyword evidence="1" id="KW-0472">Membrane</keyword>
<proteinExistence type="predicted"/>
<evidence type="ECO:0000256" key="1">
    <source>
        <dbReference type="SAM" id="Phobius"/>
    </source>
</evidence>
<dbReference type="AlphaFoldDB" id="A0A6C0DIM5"/>
<feature type="transmembrane region" description="Helical" evidence="1">
    <location>
        <begin position="319"/>
        <end position="337"/>
    </location>
</feature>
<evidence type="ECO:0000313" key="2">
    <source>
        <dbReference type="EMBL" id="QHT16788.1"/>
    </source>
</evidence>
<dbReference type="EMBL" id="MN739626">
    <property type="protein sequence ID" value="QHT16788.1"/>
    <property type="molecule type" value="Genomic_DNA"/>
</dbReference>
<organism evidence="2">
    <name type="scientific">viral metagenome</name>
    <dbReference type="NCBI Taxonomy" id="1070528"/>
    <lineage>
        <taxon>unclassified sequences</taxon>
        <taxon>metagenomes</taxon>
        <taxon>organismal metagenomes</taxon>
    </lineage>
</organism>